<dbReference type="Pfam" id="PF03374">
    <property type="entry name" value="ANT"/>
    <property type="match status" value="1"/>
</dbReference>
<dbReference type="STRING" id="1908257.BKK47_05445"/>
<keyword evidence="2" id="KW-0238">DNA-binding</keyword>
<organism evidence="2 3">
    <name type="scientific">Rodentibacter mrazii</name>
    <dbReference type="NCBI Taxonomy" id="1908257"/>
    <lineage>
        <taxon>Bacteria</taxon>
        <taxon>Pseudomonadati</taxon>
        <taxon>Pseudomonadota</taxon>
        <taxon>Gammaproteobacteria</taxon>
        <taxon>Pasteurellales</taxon>
        <taxon>Pasteurellaceae</taxon>
        <taxon>Rodentibacter</taxon>
    </lineage>
</organism>
<evidence type="ECO:0000313" key="2">
    <source>
        <dbReference type="EMBL" id="OOF39979.1"/>
    </source>
</evidence>
<dbReference type="Pfam" id="PF09669">
    <property type="entry name" value="Phage_pRha"/>
    <property type="match status" value="1"/>
</dbReference>
<reference evidence="2 3" key="1">
    <citation type="submission" date="2016-10" db="EMBL/GenBank/DDBJ databases">
        <title>Rodentibacter gen. nov. and new species.</title>
        <authorList>
            <person name="Christensen H."/>
        </authorList>
    </citation>
    <scope>NUCLEOTIDE SEQUENCE [LARGE SCALE GENOMIC DNA]</scope>
    <source>
        <strain evidence="2 3">Ppn418</strain>
    </source>
</reference>
<dbReference type="Proteomes" id="UP000189426">
    <property type="component" value="Unassembled WGS sequence"/>
</dbReference>
<gene>
    <name evidence="2" type="ORF">BKK47_05445</name>
</gene>
<name>A0A1V3IGC2_9PAST</name>
<accession>A0A1V3IGC2</accession>
<evidence type="ECO:0000313" key="3">
    <source>
        <dbReference type="Proteomes" id="UP000189426"/>
    </source>
</evidence>
<feature type="domain" description="Antirepressor protein C-terminal" evidence="1">
    <location>
        <begin position="130"/>
        <end position="235"/>
    </location>
</feature>
<dbReference type="RefSeq" id="WP_077493907.1">
    <property type="nucleotide sequence ID" value="NZ_MLHG01000029.1"/>
</dbReference>
<proteinExistence type="predicted"/>
<dbReference type="InterPro" id="IPR014054">
    <property type="entry name" value="Phage_regulatory_Rha"/>
</dbReference>
<comment type="caution">
    <text evidence="2">The sequence shown here is derived from an EMBL/GenBank/DDBJ whole genome shotgun (WGS) entry which is preliminary data.</text>
</comment>
<dbReference type="InterPro" id="IPR005039">
    <property type="entry name" value="Ant_C"/>
</dbReference>
<evidence type="ECO:0000259" key="1">
    <source>
        <dbReference type="Pfam" id="PF03374"/>
    </source>
</evidence>
<dbReference type="AlphaFoldDB" id="A0A1V3IGC2"/>
<dbReference type="EMBL" id="MLHG01000029">
    <property type="protein sequence ID" value="OOF39979.1"/>
    <property type="molecule type" value="Genomic_DNA"/>
</dbReference>
<dbReference type="GO" id="GO:0003677">
    <property type="term" value="F:DNA binding"/>
    <property type="evidence" value="ECO:0007669"/>
    <property type="project" value="UniProtKB-KW"/>
</dbReference>
<keyword evidence="3" id="KW-1185">Reference proteome</keyword>
<sequence>MNKLITLNNETLTMSSREIAELVESRHDKVKQSIERLVDKGIIVQPPMGDVQFQDSLGRPRSEKVYLLIKRDTYIVVAQLCPEFTARLVDRWQELENQQKPTALLPDFSNPAEAARAWAVEYEQKQIAIAQVKEMQPTVAAFDRIATQAEGSMCTTDAAKHLGVKPKFLFDFLSSQKWIYKRPGNSNWIAYQDKLQQLLLEHKIHITTREDGTEKVCERVLITAKGLTKLAKMLELKQAA</sequence>
<protein>
    <submittedName>
        <fullName evidence="2">DNA-binding protein</fullName>
    </submittedName>
</protein>